<evidence type="ECO:0000256" key="1">
    <source>
        <dbReference type="SAM" id="MobiDB-lite"/>
    </source>
</evidence>
<protein>
    <submittedName>
        <fullName evidence="3">Ydr279p protein family RNase H2 complex component</fullName>
    </submittedName>
</protein>
<dbReference type="InterPro" id="IPR040456">
    <property type="entry name" value="RNase_H2_suB"/>
</dbReference>
<feature type="region of interest" description="Disordered" evidence="1">
    <location>
        <begin position="237"/>
        <end position="299"/>
    </location>
</feature>
<comment type="caution">
    <text evidence="3">The sequence shown here is derived from an EMBL/GenBank/DDBJ whole genome shotgun (WGS) entry which is preliminary data.</text>
</comment>
<name>A0A9K3PVK5_9STRA</name>
<feature type="compositionally biased region" description="Low complexity" evidence="1">
    <location>
        <begin position="357"/>
        <end position="368"/>
    </location>
</feature>
<dbReference type="GO" id="GO:0006401">
    <property type="term" value="P:RNA catabolic process"/>
    <property type="evidence" value="ECO:0007669"/>
    <property type="project" value="TreeGrafter"/>
</dbReference>
<sequence length="438" mass="48621">MTDSGGNKSTSSTCNSNTKSTTNDDTTKKWIVAVMDGSLLTTACSGSASADTINSKRSSNVGETIGKIVTLKDPCTGDPRDYAIFKPTGTNNNDNAECQHRIVEFQDLPSDFSSFMVGRHIVKDGNLYLINPVDPLFLYVASQEYHLLPSSSTSKKSWQPLEQFLEELQPNTKQPVLPRDIHPAITPHQLQHVCMTFENDGVMYFRFDVSKTLQWLHQKQKRLLQCLIRQDQEEQQRKTKLFVSSTNTTTNQNNETDDDDYFYMPDEKPANATSTPNKDRDDIHKTSSSNSSSSASPPVMISDTKTLEIQSLQIVCNYLTETWAEKFVQHLGFSMDQIHHKKSSSTKDVVLGSRNEASPSSTTSVPASDTAGYTIQRVITQTIATTTTAINTQTKTDTKKLQPSELTAANKRLAKVNTKGMKSIASFFGAPPQKKAKH</sequence>
<dbReference type="AlphaFoldDB" id="A0A9K3PVK5"/>
<dbReference type="GO" id="GO:0032299">
    <property type="term" value="C:ribonuclease H2 complex"/>
    <property type="evidence" value="ECO:0007669"/>
    <property type="project" value="InterPro"/>
</dbReference>
<evidence type="ECO:0000313" key="3">
    <source>
        <dbReference type="EMBL" id="KAG7361392.1"/>
    </source>
</evidence>
<dbReference type="Proteomes" id="UP000693970">
    <property type="component" value="Unassembled WGS sequence"/>
</dbReference>
<dbReference type="Pfam" id="PF09468">
    <property type="entry name" value="RNase_H2-Ydr279"/>
    <property type="match status" value="1"/>
</dbReference>
<dbReference type="PANTHER" id="PTHR13383:SF11">
    <property type="entry name" value="RIBONUCLEASE H2 SUBUNIT B"/>
    <property type="match status" value="1"/>
</dbReference>
<evidence type="ECO:0000259" key="2">
    <source>
        <dbReference type="Pfam" id="PF09468"/>
    </source>
</evidence>
<feature type="region of interest" description="Disordered" evidence="1">
    <location>
        <begin position="1"/>
        <end position="23"/>
    </location>
</feature>
<dbReference type="PANTHER" id="PTHR13383">
    <property type="entry name" value="RIBONUCLEASE H2 SUBUNIT B"/>
    <property type="match status" value="1"/>
</dbReference>
<reference evidence="3" key="2">
    <citation type="submission" date="2021-04" db="EMBL/GenBank/DDBJ databases">
        <authorList>
            <person name="Podell S."/>
        </authorList>
    </citation>
    <scope>NUCLEOTIDE SEQUENCE</scope>
    <source>
        <strain evidence="3">Hildebrandi</strain>
    </source>
</reference>
<dbReference type="GO" id="GO:0005654">
    <property type="term" value="C:nucleoplasm"/>
    <property type="evidence" value="ECO:0007669"/>
    <property type="project" value="TreeGrafter"/>
</dbReference>
<gene>
    <name evidence="3" type="ORF">IV203_036492</name>
</gene>
<accession>A0A9K3PVK5</accession>
<proteinExistence type="predicted"/>
<dbReference type="EMBL" id="JAGRRH010000013">
    <property type="protein sequence ID" value="KAG7361392.1"/>
    <property type="molecule type" value="Genomic_DNA"/>
</dbReference>
<feature type="compositionally biased region" description="Low complexity" evidence="1">
    <location>
        <begin position="287"/>
        <end position="296"/>
    </location>
</feature>
<feature type="compositionally biased region" description="Low complexity" evidence="1">
    <location>
        <begin position="7"/>
        <end position="23"/>
    </location>
</feature>
<dbReference type="OrthoDB" id="29098at2759"/>
<organism evidence="3 4">
    <name type="scientific">Nitzschia inconspicua</name>
    <dbReference type="NCBI Taxonomy" id="303405"/>
    <lineage>
        <taxon>Eukaryota</taxon>
        <taxon>Sar</taxon>
        <taxon>Stramenopiles</taxon>
        <taxon>Ochrophyta</taxon>
        <taxon>Bacillariophyta</taxon>
        <taxon>Bacillariophyceae</taxon>
        <taxon>Bacillariophycidae</taxon>
        <taxon>Bacillariales</taxon>
        <taxon>Bacillariaceae</taxon>
        <taxon>Nitzschia</taxon>
    </lineage>
</organism>
<feature type="region of interest" description="Disordered" evidence="1">
    <location>
        <begin position="342"/>
        <end position="368"/>
    </location>
</feature>
<evidence type="ECO:0000313" key="4">
    <source>
        <dbReference type="Proteomes" id="UP000693970"/>
    </source>
</evidence>
<keyword evidence="4" id="KW-1185">Reference proteome</keyword>
<reference evidence="3" key="1">
    <citation type="journal article" date="2021" name="Sci. Rep.">
        <title>Diploid genomic architecture of Nitzschia inconspicua, an elite biomass production diatom.</title>
        <authorList>
            <person name="Oliver A."/>
            <person name="Podell S."/>
            <person name="Pinowska A."/>
            <person name="Traller J.C."/>
            <person name="Smith S.R."/>
            <person name="McClure R."/>
            <person name="Beliaev A."/>
            <person name="Bohutskyi P."/>
            <person name="Hill E.A."/>
            <person name="Rabines A."/>
            <person name="Zheng H."/>
            <person name="Allen L.Z."/>
            <person name="Kuo A."/>
            <person name="Grigoriev I.V."/>
            <person name="Allen A.E."/>
            <person name="Hazlebeck D."/>
            <person name="Allen E.E."/>
        </authorList>
    </citation>
    <scope>NUCLEOTIDE SEQUENCE</scope>
    <source>
        <strain evidence="3">Hildebrandi</strain>
    </source>
</reference>
<feature type="domain" description="Ribonuclease H2 subunit B wHTH" evidence="2">
    <location>
        <begin position="150"/>
        <end position="326"/>
    </location>
</feature>
<dbReference type="InterPro" id="IPR019024">
    <property type="entry name" value="RNase_H2_suB_wHTH"/>
</dbReference>